<proteinExistence type="predicted"/>
<dbReference type="GO" id="GO:0005737">
    <property type="term" value="C:cytoplasm"/>
    <property type="evidence" value="ECO:0000318"/>
    <property type="project" value="GO_Central"/>
</dbReference>
<keyword evidence="5" id="KW-1185">Reference proteome</keyword>
<dbReference type="EMBL" id="EAAA01001572">
    <property type="status" value="NOT_ANNOTATED_CDS"/>
    <property type="molecule type" value="Genomic_DNA"/>
</dbReference>
<dbReference type="Pfam" id="PF02174">
    <property type="entry name" value="IRS"/>
    <property type="match status" value="1"/>
</dbReference>
<dbReference type="RefSeq" id="XP_002130339.1">
    <property type="nucleotide sequence ID" value="XM_002130303.4"/>
</dbReference>
<evidence type="ECO:0000313" key="4">
    <source>
        <dbReference type="Ensembl" id="ENSCINP00000030068.1"/>
    </source>
</evidence>
<dbReference type="InterPro" id="IPR002404">
    <property type="entry name" value="IRS_PTB"/>
</dbReference>
<dbReference type="PROSITE" id="PS50003">
    <property type="entry name" value="PH_DOMAIN"/>
    <property type="match status" value="1"/>
</dbReference>
<feature type="compositionally biased region" description="Low complexity" evidence="1">
    <location>
        <begin position="289"/>
        <end position="298"/>
    </location>
</feature>
<dbReference type="InParanoid" id="H2XK86"/>
<feature type="region of interest" description="Disordered" evidence="1">
    <location>
        <begin position="366"/>
        <end position="414"/>
    </location>
</feature>
<dbReference type="InterPro" id="IPR011993">
    <property type="entry name" value="PH-like_dom_sf"/>
</dbReference>
<feature type="region of interest" description="Disordered" evidence="1">
    <location>
        <begin position="222"/>
        <end position="332"/>
    </location>
</feature>
<protein>
    <submittedName>
        <fullName evidence="4">Docking protein 5</fullName>
    </submittedName>
</protein>
<dbReference type="GeneID" id="100177892"/>
<reference evidence="4" key="2">
    <citation type="journal article" date="2008" name="Genome Biol.">
        <title>Improved genome assembly and evidence-based global gene model set for the chordate Ciona intestinalis: new insight into intron and operon populations.</title>
        <authorList>
            <person name="Satou Y."/>
            <person name="Mineta K."/>
            <person name="Ogasawara M."/>
            <person name="Sasakura Y."/>
            <person name="Shoguchi E."/>
            <person name="Ueno K."/>
            <person name="Yamada L."/>
            <person name="Matsumoto J."/>
            <person name="Wasserscheid J."/>
            <person name="Dewar K."/>
            <person name="Wiley G.B."/>
            <person name="Macmil S.L."/>
            <person name="Roe B.A."/>
            <person name="Zeller R.W."/>
            <person name="Hastings K.E."/>
            <person name="Lemaire P."/>
            <person name="Lindquist E."/>
            <person name="Endo T."/>
            <person name="Hotta K."/>
            <person name="Inaba K."/>
        </authorList>
    </citation>
    <scope>NUCLEOTIDE SEQUENCE [LARGE SCALE GENOMIC DNA]</scope>
    <source>
        <strain evidence="4">wild type</strain>
    </source>
</reference>
<dbReference type="Gene3D" id="2.30.29.30">
    <property type="entry name" value="Pleckstrin-homology domain (PH domain)/Phosphotyrosine-binding domain (PTB)"/>
    <property type="match status" value="2"/>
</dbReference>
<organism evidence="4 5">
    <name type="scientific">Ciona intestinalis</name>
    <name type="common">Transparent sea squirt</name>
    <name type="synonym">Ascidia intestinalis</name>
    <dbReference type="NCBI Taxonomy" id="7719"/>
    <lineage>
        <taxon>Eukaryota</taxon>
        <taxon>Metazoa</taxon>
        <taxon>Chordata</taxon>
        <taxon>Tunicata</taxon>
        <taxon>Ascidiacea</taxon>
        <taxon>Phlebobranchia</taxon>
        <taxon>Cionidae</taxon>
        <taxon>Ciona</taxon>
    </lineage>
</organism>
<dbReference type="Ensembl" id="ENSCINT00000034933.1">
    <property type="protein sequence ID" value="ENSCINP00000030068.1"/>
    <property type="gene ID" value="ENSCING00000020943.1"/>
</dbReference>
<dbReference type="GO" id="GO:0007169">
    <property type="term" value="P:cell surface receptor protein tyrosine kinase signaling pathway"/>
    <property type="evidence" value="ECO:0000318"/>
    <property type="project" value="GO_Central"/>
</dbReference>
<feature type="compositionally biased region" description="Basic and acidic residues" evidence="1">
    <location>
        <begin position="313"/>
        <end position="327"/>
    </location>
</feature>
<evidence type="ECO:0000259" key="3">
    <source>
        <dbReference type="PROSITE" id="PS51064"/>
    </source>
</evidence>
<dbReference type="SUPFAM" id="SSF50729">
    <property type="entry name" value="PH domain-like"/>
    <property type="match status" value="2"/>
</dbReference>
<dbReference type="AlphaFoldDB" id="H2XK86"/>
<dbReference type="SMART" id="SM00233">
    <property type="entry name" value="PH"/>
    <property type="match status" value="1"/>
</dbReference>
<feature type="domain" description="IRS-type PTB" evidence="3">
    <location>
        <begin position="121"/>
        <end position="225"/>
    </location>
</feature>
<reference evidence="5" key="1">
    <citation type="journal article" date="2002" name="Science">
        <title>The draft genome of Ciona intestinalis: insights into chordate and vertebrate origins.</title>
        <authorList>
            <person name="Dehal P."/>
            <person name="Satou Y."/>
            <person name="Campbell R.K."/>
            <person name="Chapman J."/>
            <person name="Degnan B."/>
            <person name="De Tomaso A."/>
            <person name="Davidson B."/>
            <person name="Di Gregorio A."/>
            <person name="Gelpke M."/>
            <person name="Goodstein D.M."/>
            <person name="Harafuji N."/>
            <person name="Hastings K.E."/>
            <person name="Ho I."/>
            <person name="Hotta K."/>
            <person name="Huang W."/>
            <person name="Kawashima T."/>
            <person name="Lemaire P."/>
            <person name="Martinez D."/>
            <person name="Meinertzhagen I.A."/>
            <person name="Necula S."/>
            <person name="Nonaka M."/>
            <person name="Putnam N."/>
            <person name="Rash S."/>
            <person name="Saiga H."/>
            <person name="Satake M."/>
            <person name="Terry A."/>
            <person name="Yamada L."/>
            <person name="Wang H.G."/>
            <person name="Awazu S."/>
            <person name="Azumi K."/>
            <person name="Boore J."/>
            <person name="Branno M."/>
            <person name="Chin-Bow S."/>
            <person name="DeSantis R."/>
            <person name="Doyle S."/>
            <person name="Francino P."/>
            <person name="Keys D.N."/>
            <person name="Haga S."/>
            <person name="Hayashi H."/>
            <person name="Hino K."/>
            <person name="Imai K.S."/>
            <person name="Inaba K."/>
            <person name="Kano S."/>
            <person name="Kobayashi K."/>
            <person name="Kobayashi M."/>
            <person name="Lee B.I."/>
            <person name="Makabe K.W."/>
            <person name="Manohar C."/>
            <person name="Matassi G."/>
            <person name="Medina M."/>
            <person name="Mochizuki Y."/>
            <person name="Mount S."/>
            <person name="Morishita T."/>
            <person name="Miura S."/>
            <person name="Nakayama A."/>
            <person name="Nishizaka S."/>
            <person name="Nomoto H."/>
            <person name="Ohta F."/>
            <person name="Oishi K."/>
            <person name="Rigoutsos I."/>
            <person name="Sano M."/>
            <person name="Sasaki A."/>
            <person name="Sasakura Y."/>
            <person name="Shoguchi E."/>
            <person name="Shin-i T."/>
            <person name="Spagnuolo A."/>
            <person name="Stainier D."/>
            <person name="Suzuki M.M."/>
            <person name="Tassy O."/>
            <person name="Takatori N."/>
            <person name="Tokuoka M."/>
            <person name="Yagi K."/>
            <person name="Yoshizaki F."/>
            <person name="Wada S."/>
            <person name="Zhang C."/>
            <person name="Hyatt P.D."/>
            <person name="Larimer F."/>
            <person name="Detter C."/>
            <person name="Doggett N."/>
            <person name="Glavina T."/>
            <person name="Hawkins T."/>
            <person name="Richardson P."/>
            <person name="Lucas S."/>
            <person name="Kohara Y."/>
            <person name="Levine M."/>
            <person name="Satoh N."/>
            <person name="Rokhsar D.S."/>
        </authorList>
    </citation>
    <scope>NUCLEOTIDE SEQUENCE [LARGE SCALE GENOMIC DNA]</scope>
</reference>
<dbReference type="InterPro" id="IPR001849">
    <property type="entry name" value="PH_domain"/>
</dbReference>
<name>H2XK86_CIOIN</name>
<dbReference type="STRING" id="7719.ENSCINP00000030068"/>
<dbReference type="PANTHER" id="PTHR21258:SF62">
    <property type="entry name" value="INSULIN RECEPTOR SUBSTRATE 1"/>
    <property type="match status" value="1"/>
</dbReference>
<dbReference type="GO" id="GO:0007265">
    <property type="term" value="P:Ras protein signal transduction"/>
    <property type="evidence" value="ECO:0000318"/>
    <property type="project" value="GO_Central"/>
</dbReference>
<gene>
    <name evidence="4" type="primary">LOC100177892</name>
</gene>
<dbReference type="PANTHER" id="PTHR21258">
    <property type="entry name" value="DOCKING PROTEIN RELATED"/>
    <property type="match status" value="1"/>
</dbReference>
<evidence type="ECO:0000256" key="1">
    <source>
        <dbReference type="SAM" id="MobiDB-lite"/>
    </source>
</evidence>
<dbReference type="Proteomes" id="UP000008144">
    <property type="component" value="Chromosome 2"/>
</dbReference>
<dbReference type="KEGG" id="cin:100177892"/>
<dbReference type="OrthoDB" id="6020914at2759"/>
<accession>A0A1W2WMM0</accession>
<dbReference type="GeneTree" id="ENSGT00940000170236"/>
<evidence type="ECO:0000259" key="2">
    <source>
        <dbReference type="PROSITE" id="PS50003"/>
    </source>
</evidence>
<feature type="domain" description="PH" evidence="2">
    <location>
        <begin position="5"/>
        <end position="107"/>
    </location>
</feature>
<evidence type="ECO:0000313" key="5">
    <source>
        <dbReference type="Proteomes" id="UP000008144"/>
    </source>
</evidence>
<dbReference type="PROSITE" id="PS51064">
    <property type="entry name" value="IRS_PTB"/>
    <property type="match status" value="1"/>
</dbReference>
<sequence length="414" mass="46729">MTMNNVVKDGYTFYTKPGGKKPQKKYAVLHKRLQNGKPTRLELFDSKEIYERNGKKQTISLENASPLETEINTLMIKIHIDGKVQTFTFDNGDDYQSWLNDLNFTLFGHSPETEYCSLYDDDQLYDVVIHDTDVTQRLKLRGSYFLYVSTEEVELLDKQTKKSVIKWPLYQLRKYGRDKQEFSLEAGRRCPSGQGMFTFTTDQYNSIFREVENNVKALATRGRAASTSSTNSYIHPKPSFPMAPSSPRVPTPAVSLYDDPIDVRKESNKGATADDTYTYNEPLDTQTMPKVKPQVSSKPPKDKKTKGAKFVPKSKEGPKKPPRKVEKPSPSMVNDVTYAEATCMGAQNSSAAEYSHLNLAPTVNDTEYDSISYPDKRMGNQATADSTYATTGDFSGSYSGNNPQQDSVYDHVQR</sequence>
<feature type="compositionally biased region" description="Polar residues" evidence="1">
    <location>
        <begin position="380"/>
        <end position="407"/>
    </location>
</feature>
<dbReference type="HOGENOM" id="CLU_663846_0_0_1"/>
<dbReference type="SMART" id="SM00310">
    <property type="entry name" value="PTBI"/>
    <property type="match status" value="1"/>
</dbReference>
<dbReference type="InterPro" id="IPR050996">
    <property type="entry name" value="Docking_Protein_DOK"/>
</dbReference>
<accession>H2XK86</accession>
<dbReference type="OMA" id="SPETEYC"/>
<dbReference type="FunCoup" id="H2XK86">
    <property type="interactions" value="6"/>
</dbReference>
<reference evidence="4" key="3">
    <citation type="submission" date="2025-08" db="UniProtKB">
        <authorList>
            <consortium name="Ensembl"/>
        </authorList>
    </citation>
    <scope>IDENTIFICATION</scope>
</reference>
<dbReference type="SMART" id="SM01244">
    <property type="entry name" value="IRS"/>
    <property type="match status" value="1"/>
</dbReference>
<reference evidence="4" key="4">
    <citation type="submission" date="2025-09" db="UniProtKB">
        <authorList>
            <consortium name="Ensembl"/>
        </authorList>
    </citation>
    <scope>IDENTIFICATION</scope>
</reference>
<feature type="compositionally biased region" description="Polar residues" evidence="1">
    <location>
        <begin position="275"/>
        <end position="288"/>
    </location>
</feature>